<protein>
    <submittedName>
        <fullName evidence="9">MotA/TolQ/ExbB proton channel family protein</fullName>
    </submittedName>
</protein>
<keyword evidence="3 7" id="KW-0812">Transmembrane</keyword>
<keyword evidence="10" id="KW-1185">Reference proteome</keyword>
<comment type="similarity">
    <text evidence="6">Belongs to the exbB/tolQ family.</text>
</comment>
<comment type="caution">
    <text evidence="9">The sequence shown here is derived from an EMBL/GenBank/DDBJ whole genome shotgun (WGS) entry which is preliminary data.</text>
</comment>
<keyword evidence="2" id="KW-1003">Cell membrane</keyword>
<keyword evidence="4 7" id="KW-1133">Transmembrane helix</keyword>
<evidence type="ECO:0000256" key="7">
    <source>
        <dbReference type="SAM" id="Phobius"/>
    </source>
</evidence>
<comment type="subcellular location">
    <subcellularLocation>
        <location evidence="1">Cell membrane</location>
        <topology evidence="1">Multi-pass membrane protein</topology>
    </subcellularLocation>
    <subcellularLocation>
        <location evidence="6">Membrane</location>
        <topology evidence="6">Multi-pass membrane protein</topology>
    </subcellularLocation>
</comment>
<dbReference type="Proteomes" id="UP001202281">
    <property type="component" value="Unassembled WGS sequence"/>
</dbReference>
<evidence type="ECO:0000313" key="9">
    <source>
        <dbReference type="EMBL" id="MCJ2186832.1"/>
    </source>
</evidence>
<gene>
    <name evidence="9" type="ORF">MTR66_08400</name>
</gene>
<evidence type="ECO:0000256" key="1">
    <source>
        <dbReference type="ARBA" id="ARBA00004651"/>
    </source>
</evidence>
<evidence type="ECO:0000256" key="4">
    <source>
        <dbReference type="ARBA" id="ARBA00022989"/>
    </source>
</evidence>
<feature type="domain" description="MotA/TolQ/ExbB proton channel" evidence="8">
    <location>
        <begin position="109"/>
        <end position="192"/>
    </location>
</feature>
<dbReference type="PANTHER" id="PTHR30433">
    <property type="entry name" value="CHEMOTAXIS PROTEIN MOTA"/>
    <property type="match status" value="1"/>
</dbReference>
<name>A0ABT0BP53_9SPHN</name>
<accession>A0ABT0BP53</accession>
<evidence type="ECO:0000313" key="10">
    <source>
        <dbReference type="Proteomes" id="UP001202281"/>
    </source>
</evidence>
<feature type="transmembrane region" description="Helical" evidence="7">
    <location>
        <begin position="6"/>
        <end position="25"/>
    </location>
</feature>
<feature type="transmembrane region" description="Helical" evidence="7">
    <location>
        <begin position="115"/>
        <end position="139"/>
    </location>
</feature>
<organism evidence="9 10">
    <name type="scientific">Novosphingobium beihaiensis</name>
    <dbReference type="NCBI Taxonomy" id="2930389"/>
    <lineage>
        <taxon>Bacteria</taxon>
        <taxon>Pseudomonadati</taxon>
        <taxon>Pseudomonadota</taxon>
        <taxon>Alphaproteobacteria</taxon>
        <taxon>Sphingomonadales</taxon>
        <taxon>Sphingomonadaceae</taxon>
        <taxon>Novosphingobium</taxon>
    </lineage>
</organism>
<evidence type="ECO:0000259" key="8">
    <source>
        <dbReference type="Pfam" id="PF01618"/>
    </source>
</evidence>
<reference evidence="9 10" key="1">
    <citation type="submission" date="2022-04" db="EMBL/GenBank/DDBJ databases">
        <title>Identification of a novel bacterium isolated from mangrove sediments.</title>
        <authorList>
            <person name="Pan X."/>
        </authorList>
    </citation>
    <scope>NUCLEOTIDE SEQUENCE [LARGE SCALE GENOMIC DNA]</scope>
    <source>
        <strain evidence="9 10">B2638</strain>
    </source>
</reference>
<dbReference type="Pfam" id="PF01618">
    <property type="entry name" value="MotA_ExbB"/>
    <property type="match status" value="1"/>
</dbReference>
<dbReference type="RefSeq" id="WP_243919708.1">
    <property type="nucleotide sequence ID" value="NZ_JALHLG010000009.1"/>
</dbReference>
<evidence type="ECO:0000256" key="6">
    <source>
        <dbReference type="RuleBase" id="RU004057"/>
    </source>
</evidence>
<keyword evidence="5 7" id="KW-0472">Membrane</keyword>
<keyword evidence="6" id="KW-0653">Protein transport</keyword>
<dbReference type="InterPro" id="IPR002898">
    <property type="entry name" value="MotA_ExbB_proton_chnl"/>
</dbReference>
<keyword evidence="6" id="KW-0813">Transport</keyword>
<feature type="transmembrane region" description="Helical" evidence="7">
    <location>
        <begin position="151"/>
        <end position="173"/>
    </location>
</feature>
<sequence>MQPDNLFDAGSALIVVGGTCLATVLRCGLADTRAALGALAGLGRSNFDAARVRSELAVHVRGMQRDGVIRTEPRFFGDPEIDEATDALIGTRSITSLHQTHLTHKRERSRTSQQAVSTLNQAADLAPVFGLAGTLISLSQLPGGEGAAGNFTAVISMAVLTTLYGLLLGNLFFAPLARAVARRAADEERARQNVLDWLEKQVAEALPVTSGATVIKHKAAAGQGR</sequence>
<evidence type="ECO:0000256" key="5">
    <source>
        <dbReference type="ARBA" id="ARBA00023136"/>
    </source>
</evidence>
<proteinExistence type="inferred from homology"/>
<dbReference type="EMBL" id="JALHLG010000009">
    <property type="protein sequence ID" value="MCJ2186832.1"/>
    <property type="molecule type" value="Genomic_DNA"/>
</dbReference>
<evidence type="ECO:0000256" key="2">
    <source>
        <dbReference type="ARBA" id="ARBA00022475"/>
    </source>
</evidence>
<dbReference type="InterPro" id="IPR047055">
    <property type="entry name" value="MotA-like"/>
</dbReference>
<evidence type="ECO:0000256" key="3">
    <source>
        <dbReference type="ARBA" id="ARBA00022692"/>
    </source>
</evidence>